<accession>A0ABR3GXI3</accession>
<evidence type="ECO:0000256" key="1">
    <source>
        <dbReference type="SAM" id="MobiDB-lite"/>
    </source>
</evidence>
<reference evidence="2 3" key="1">
    <citation type="submission" date="2024-02" db="EMBL/GenBank/DDBJ databases">
        <title>Discinaceae phylogenomics.</title>
        <authorList>
            <person name="Dirks A.C."/>
            <person name="James T.Y."/>
        </authorList>
    </citation>
    <scope>NUCLEOTIDE SEQUENCE [LARGE SCALE GENOMIC DNA]</scope>
    <source>
        <strain evidence="2 3">ACD0624</strain>
    </source>
</reference>
<feature type="region of interest" description="Disordered" evidence="1">
    <location>
        <begin position="1"/>
        <end position="77"/>
    </location>
</feature>
<protein>
    <recommendedName>
        <fullName evidence="4">CRIB domain-containing protein</fullName>
    </recommendedName>
</protein>
<evidence type="ECO:0000313" key="2">
    <source>
        <dbReference type="EMBL" id="KAL0640654.1"/>
    </source>
</evidence>
<proteinExistence type="predicted"/>
<dbReference type="Proteomes" id="UP001447188">
    <property type="component" value="Unassembled WGS sequence"/>
</dbReference>
<feature type="region of interest" description="Disordered" evidence="1">
    <location>
        <begin position="201"/>
        <end position="242"/>
    </location>
</feature>
<sequence length="659" mass="73542">MESPTTYTYAAGSPHIPKMVKRRESRIRSSFFGGGQVKRESYELSSEETEGMRSPSRSMTSSSDDKENISFLGRRKLRKSSSHASLSSVAYAYEYRQEKVGGRKGFADLLRGGSKTPPTRQPTGQRNLISKPFDFYHITHGNSQQFSRMQQTDDSSLVRDWHNVVRDSTVPARRNTIKGNESTVVVTPSGVSIQRTASIYSRRRANSEQSISPKESMCDMSPNSPSDRYPIPPTPPPRISSKHCLRSLAENPTEEEEEDECIFRPGRQSRLLHAVTTQGDNSYGRKSPGVGKSMNRLDDGFDSSDSALAPYEFEESAVSELRSSKSTPDFLSLRHRRYLSTGRRPISQISAVSDTLNGTFVPSSPRITSMSARRMSRRISAQMRAEGLPTDSGAFLDSWEEDIDWCYEHEVDADCEFDWDRNSVHEVTYTEENIERSTHLSESFALRNDILKLSGGRESFVLVEKRITGIFEDKLLLPPSPQVSGFPDSTIGIADGGFEAYEPENEDISFRPATTALRHRSISSAASFPELSYRDELNRVARQLDDHIAALNQEVYSLQPLTINSSHAFFMGNRARADSEATCGTLCSDTDTVTPIDTNEIITPSSSAHNSLHFTRHNDEGRAEKGLSFPAAALPGVIEFAPDGLRHIAAEEQEFLHFI</sequence>
<keyword evidence="3" id="KW-1185">Reference proteome</keyword>
<feature type="compositionally biased region" description="Low complexity" evidence="1">
    <location>
        <begin position="52"/>
        <end position="62"/>
    </location>
</feature>
<evidence type="ECO:0008006" key="4">
    <source>
        <dbReference type="Google" id="ProtNLM"/>
    </source>
</evidence>
<gene>
    <name evidence="2" type="ORF">Q9L58_000324</name>
</gene>
<organism evidence="2 3">
    <name type="scientific">Discina gigas</name>
    <dbReference type="NCBI Taxonomy" id="1032678"/>
    <lineage>
        <taxon>Eukaryota</taxon>
        <taxon>Fungi</taxon>
        <taxon>Dikarya</taxon>
        <taxon>Ascomycota</taxon>
        <taxon>Pezizomycotina</taxon>
        <taxon>Pezizomycetes</taxon>
        <taxon>Pezizales</taxon>
        <taxon>Discinaceae</taxon>
        <taxon>Discina</taxon>
    </lineage>
</organism>
<evidence type="ECO:0000313" key="3">
    <source>
        <dbReference type="Proteomes" id="UP001447188"/>
    </source>
</evidence>
<comment type="caution">
    <text evidence="2">The sequence shown here is derived from an EMBL/GenBank/DDBJ whole genome shotgun (WGS) entry which is preliminary data.</text>
</comment>
<dbReference type="EMBL" id="JBBBZM010000002">
    <property type="protein sequence ID" value="KAL0640654.1"/>
    <property type="molecule type" value="Genomic_DNA"/>
</dbReference>
<name>A0ABR3GXI3_9PEZI</name>